<gene>
    <name evidence="1" type="ORF">SAMN05421789_10847</name>
</gene>
<proteinExistence type="predicted"/>
<dbReference type="RefSeq" id="WP_076387222.1">
    <property type="nucleotide sequence ID" value="NZ_DAOOBN010000005.1"/>
</dbReference>
<sequence>MNAIRQIVEVKNHKLDIQLPENFDAEYAEVIIFPKVENIDFEISEEEKDLMRERVKNSKPENFQSWREIREKYL</sequence>
<dbReference type="AlphaFoldDB" id="A0A1N7MBX7"/>
<protein>
    <submittedName>
        <fullName evidence="1">Uncharacterized protein</fullName>
    </submittedName>
</protein>
<name>A0A1N7MBX7_9FLAO</name>
<dbReference type="OrthoDB" id="964294at2"/>
<dbReference type="STRING" id="713588.SAMN05421789_10847"/>
<dbReference type="EMBL" id="FTOI01000008">
    <property type="protein sequence ID" value="SIS83471.1"/>
    <property type="molecule type" value="Genomic_DNA"/>
</dbReference>
<accession>A0A1N7MBX7</accession>
<keyword evidence="2" id="KW-1185">Reference proteome</keyword>
<organism evidence="1 2">
    <name type="scientific">Kaistella chaponensis</name>
    <dbReference type="NCBI Taxonomy" id="713588"/>
    <lineage>
        <taxon>Bacteria</taxon>
        <taxon>Pseudomonadati</taxon>
        <taxon>Bacteroidota</taxon>
        <taxon>Flavobacteriia</taxon>
        <taxon>Flavobacteriales</taxon>
        <taxon>Weeksellaceae</taxon>
        <taxon>Chryseobacterium group</taxon>
        <taxon>Kaistella</taxon>
    </lineage>
</organism>
<evidence type="ECO:0000313" key="2">
    <source>
        <dbReference type="Proteomes" id="UP000185839"/>
    </source>
</evidence>
<evidence type="ECO:0000313" key="1">
    <source>
        <dbReference type="EMBL" id="SIS83471.1"/>
    </source>
</evidence>
<reference evidence="2" key="1">
    <citation type="submission" date="2017-01" db="EMBL/GenBank/DDBJ databases">
        <authorList>
            <person name="Varghese N."/>
            <person name="Submissions S."/>
        </authorList>
    </citation>
    <scope>NUCLEOTIDE SEQUENCE [LARGE SCALE GENOMIC DNA]</scope>
    <source>
        <strain evidence="2">DSM 23145</strain>
    </source>
</reference>
<dbReference type="Proteomes" id="UP000185839">
    <property type="component" value="Unassembled WGS sequence"/>
</dbReference>